<name>A0A5C3PPI3_9APHY</name>
<feature type="compositionally biased region" description="Low complexity" evidence="1">
    <location>
        <begin position="14"/>
        <end position="27"/>
    </location>
</feature>
<feature type="compositionally biased region" description="Basic and acidic residues" evidence="1">
    <location>
        <begin position="45"/>
        <end position="69"/>
    </location>
</feature>
<dbReference type="InParanoid" id="A0A5C3PPI3"/>
<feature type="compositionally biased region" description="Polar residues" evidence="1">
    <location>
        <begin position="1"/>
        <end position="10"/>
    </location>
</feature>
<feature type="region of interest" description="Disordered" evidence="1">
    <location>
        <begin position="45"/>
        <end position="81"/>
    </location>
</feature>
<evidence type="ECO:0000313" key="3">
    <source>
        <dbReference type="Proteomes" id="UP000308197"/>
    </source>
</evidence>
<evidence type="ECO:0000256" key="1">
    <source>
        <dbReference type="SAM" id="MobiDB-lite"/>
    </source>
</evidence>
<sequence>MSGTLSSNPRGTREAFPAAASGSSSMSLGEALRRVWDALPQDAKDEFVRRDEEQEADYARKAQDRREGETEPGYELAVPDDFHPVIAAPPASEYESESQGQGLELVSMMDDDGAEGSMWLWHWGPEHFVHDSDSDRRVDGVQEAAAFEMMARELAARHEDPGAARMHAEFAEECRRERVALEAAAQWRRE</sequence>
<evidence type="ECO:0000313" key="2">
    <source>
        <dbReference type="EMBL" id="TFK90170.1"/>
    </source>
</evidence>
<proteinExistence type="predicted"/>
<organism evidence="2 3">
    <name type="scientific">Polyporus arcularius HHB13444</name>
    <dbReference type="NCBI Taxonomy" id="1314778"/>
    <lineage>
        <taxon>Eukaryota</taxon>
        <taxon>Fungi</taxon>
        <taxon>Dikarya</taxon>
        <taxon>Basidiomycota</taxon>
        <taxon>Agaricomycotina</taxon>
        <taxon>Agaricomycetes</taxon>
        <taxon>Polyporales</taxon>
        <taxon>Polyporaceae</taxon>
        <taxon>Polyporus</taxon>
    </lineage>
</organism>
<dbReference type="AlphaFoldDB" id="A0A5C3PPI3"/>
<gene>
    <name evidence="2" type="ORF">K466DRAFT_563678</name>
</gene>
<keyword evidence="3" id="KW-1185">Reference proteome</keyword>
<accession>A0A5C3PPI3</accession>
<feature type="region of interest" description="Disordered" evidence="1">
    <location>
        <begin position="1"/>
        <end position="27"/>
    </location>
</feature>
<protein>
    <submittedName>
        <fullName evidence="2">Uncharacterized protein</fullName>
    </submittedName>
</protein>
<reference evidence="2 3" key="1">
    <citation type="journal article" date="2019" name="Nat. Ecol. Evol.">
        <title>Megaphylogeny resolves global patterns of mushroom evolution.</title>
        <authorList>
            <person name="Varga T."/>
            <person name="Krizsan K."/>
            <person name="Foldi C."/>
            <person name="Dima B."/>
            <person name="Sanchez-Garcia M."/>
            <person name="Sanchez-Ramirez S."/>
            <person name="Szollosi G.J."/>
            <person name="Szarkandi J.G."/>
            <person name="Papp V."/>
            <person name="Albert L."/>
            <person name="Andreopoulos W."/>
            <person name="Angelini C."/>
            <person name="Antonin V."/>
            <person name="Barry K.W."/>
            <person name="Bougher N.L."/>
            <person name="Buchanan P."/>
            <person name="Buyck B."/>
            <person name="Bense V."/>
            <person name="Catcheside P."/>
            <person name="Chovatia M."/>
            <person name="Cooper J."/>
            <person name="Damon W."/>
            <person name="Desjardin D."/>
            <person name="Finy P."/>
            <person name="Geml J."/>
            <person name="Haridas S."/>
            <person name="Hughes K."/>
            <person name="Justo A."/>
            <person name="Karasinski D."/>
            <person name="Kautmanova I."/>
            <person name="Kiss B."/>
            <person name="Kocsube S."/>
            <person name="Kotiranta H."/>
            <person name="LaButti K.M."/>
            <person name="Lechner B.E."/>
            <person name="Liimatainen K."/>
            <person name="Lipzen A."/>
            <person name="Lukacs Z."/>
            <person name="Mihaltcheva S."/>
            <person name="Morgado L.N."/>
            <person name="Niskanen T."/>
            <person name="Noordeloos M.E."/>
            <person name="Ohm R.A."/>
            <person name="Ortiz-Santana B."/>
            <person name="Ovrebo C."/>
            <person name="Racz N."/>
            <person name="Riley R."/>
            <person name="Savchenko A."/>
            <person name="Shiryaev A."/>
            <person name="Soop K."/>
            <person name="Spirin V."/>
            <person name="Szebenyi C."/>
            <person name="Tomsovsky M."/>
            <person name="Tulloss R.E."/>
            <person name="Uehling J."/>
            <person name="Grigoriev I.V."/>
            <person name="Vagvolgyi C."/>
            <person name="Papp T."/>
            <person name="Martin F.M."/>
            <person name="Miettinen O."/>
            <person name="Hibbett D.S."/>
            <person name="Nagy L.G."/>
        </authorList>
    </citation>
    <scope>NUCLEOTIDE SEQUENCE [LARGE SCALE GENOMIC DNA]</scope>
    <source>
        <strain evidence="2 3">HHB13444</strain>
    </source>
</reference>
<dbReference type="Proteomes" id="UP000308197">
    <property type="component" value="Unassembled WGS sequence"/>
</dbReference>
<dbReference type="EMBL" id="ML211053">
    <property type="protein sequence ID" value="TFK90170.1"/>
    <property type="molecule type" value="Genomic_DNA"/>
</dbReference>